<sequence length="321" mass="35256">LRLGMLSQEACTTFKSLSRPLLPPPPSMPNIAPTELFPTRREVSNANMTRLNALPHLHHIFHSHDTFPNAPASGNNKREGLLAGIMAEKDLQLKKGAQVMLVKNVDEVLVNGCVGQVVGFYGYREVIGMLRGACEKRAGPAKTTGFVRNVAIETSGAVTEDKDGPSNKENVENDVGTTKGLREGKKSLVSQKAEERFPLVEFPTPEGGKETVLVMREEFKVEDSEGKVLARRMQVPLILAWAMSIHKSQGQTIQRVKVDLGKVFEKGQSYVALSRAASMEGLQVLRFDPKNVMAHPKVVEWNKTLESVGTNEKSSKAKDCL</sequence>
<reference evidence="11 12" key="1">
    <citation type="submission" date="2014-04" db="EMBL/GenBank/DDBJ databases">
        <authorList>
            <consortium name="DOE Joint Genome Institute"/>
            <person name="Kuo A."/>
            <person name="Kohler A."/>
            <person name="Nagy L.G."/>
            <person name="Floudas D."/>
            <person name="Copeland A."/>
            <person name="Barry K.W."/>
            <person name="Cichocki N."/>
            <person name="Veneault-Fourrey C."/>
            <person name="LaButti K."/>
            <person name="Lindquist E.A."/>
            <person name="Lipzen A."/>
            <person name="Lundell T."/>
            <person name="Morin E."/>
            <person name="Murat C."/>
            <person name="Sun H."/>
            <person name="Tunlid A."/>
            <person name="Henrissat B."/>
            <person name="Grigoriev I.V."/>
            <person name="Hibbett D.S."/>
            <person name="Martin F."/>
            <person name="Nordberg H.P."/>
            <person name="Cantor M.N."/>
            <person name="Hua S.X."/>
        </authorList>
    </citation>
    <scope>NUCLEOTIDE SEQUENCE [LARGE SCALE GENOMIC DNA]</scope>
    <source>
        <strain evidence="11 12">Foug A</strain>
    </source>
</reference>
<name>A0A0C3EAZ4_9AGAM</name>
<evidence type="ECO:0000256" key="3">
    <source>
        <dbReference type="ARBA" id="ARBA00022801"/>
    </source>
</evidence>
<dbReference type="SUPFAM" id="SSF52540">
    <property type="entry name" value="P-loop containing nucleoside triphosphate hydrolases"/>
    <property type="match status" value="1"/>
</dbReference>
<dbReference type="InterPro" id="IPR027417">
    <property type="entry name" value="P-loop_NTPase"/>
</dbReference>
<dbReference type="InParanoid" id="A0A0C3EAZ4"/>
<proteinExistence type="predicted"/>
<evidence type="ECO:0000313" key="11">
    <source>
        <dbReference type="EMBL" id="KIM65514.1"/>
    </source>
</evidence>
<dbReference type="Pfam" id="PF21530">
    <property type="entry name" value="Pif1_2B_dom"/>
    <property type="match status" value="1"/>
</dbReference>
<dbReference type="OrthoDB" id="432234at2759"/>
<feature type="non-terminal residue" evidence="11">
    <location>
        <position position="1"/>
    </location>
</feature>
<evidence type="ECO:0000256" key="4">
    <source>
        <dbReference type="ARBA" id="ARBA00022806"/>
    </source>
</evidence>
<keyword evidence="5" id="KW-0067">ATP-binding</keyword>
<keyword evidence="4" id="KW-0347">Helicase</keyword>
<keyword evidence="7" id="KW-0234">DNA repair</keyword>
<evidence type="ECO:0000313" key="12">
    <source>
        <dbReference type="Proteomes" id="UP000053989"/>
    </source>
</evidence>
<evidence type="ECO:0000256" key="9">
    <source>
        <dbReference type="SAM" id="MobiDB-lite"/>
    </source>
</evidence>
<evidence type="ECO:0000256" key="8">
    <source>
        <dbReference type="ARBA" id="ARBA00023235"/>
    </source>
</evidence>
<dbReference type="CDD" id="cd18809">
    <property type="entry name" value="SF1_C_RecD"/>
    <property type="match status" value="1"/>
</dbReference>
<reference evidence="12" key="2">
    <citation type="submission" date="2015-01" db="EMBL/GenBank/DDBJ databases">
        <title>Evolutionary Origins and Diversification of the Mycorrhizal Mutualists.</title>
        <authorList>
            <consortium name="DOE Joint Genome Institute"/>
            <consortium name="Mycorrhizal Genomics Consortium"/>
            <person name="Kohler A."/>
            <person name="Kuo A."/>
            <person name="Nagy L.G."/>
            <person name="Floudas D."/>
            <person name="Copeland A."/>
            <person name="Barry K.W."/>
            <person name="Cichocki N."/>
            <person name="Veneault-Fourrey C."/>
            <person name="LaButti K."/>
            <person name="Lindquist E.A."/>
            <person name="Lipzen A."/>
            <person name="Lundell T."/>
            <person name="Morin E."/>
            <person name="Murat C."/>
            <person name="Riley R."/>
            <person name="Ohm R."/>
            <person name="Sun H."/>
            <person name="Tunlid A."/>
            <person name="Henrissat B."/>
            <person name="Grigoriev I.V."/>
            <person name="Hibbett D.S."/>
            <person name="Martin F."/>
        </authorList>
    </citation>
    <scope>NUCLEOTIDE SEQUENCE [LARGE SCALE GENOMIC DNA]</scope>
    <source>
        <strain evidence="12">Foug A</strain>
    </source>
</reference>
<dbReference type="STRING" id="1036808.A0A0C3EAZ4"/>
<evidence type="ECO:0000256" key="5">
    <source>
        <dbReference type="ARBA" id="ARBA00022840"/>
    </source>
</evidence>
<dbReference type="EMBL" id="KN822022">
    <property type="protein sequence ID" value="KIM65514.1"/>
    <property type="molecule type" value="Genomic_DNA"/>
</dbReference>
<keyword evidence="1" id="KW-0547">Nucleotide-binding</keyword>
<dbReference type="InterPro" id="IPR051055">
    <property type="entry name" value="PIF1_helicase"/>
</dbReference>
<feature type="domain" description="DNA helicase Pif1-like 2B" evidence="10">
    <location>
        <begin position="81"/>
        <end position="120"/>
    </location>
</feature>
<keyword evidence="12" id="KW-1185">Reference proteome</keyword>
<keyword evidence="2" id="KW-0227">DNA damage</keyword>
<keyword evidence="8" id="KW-0413">Isomerase</keyword>
<dbReference type="AlphaFoldDB" id="A0A0C3EAZ4"/>
<dbReference type="Proteomes" id="UP000053989">
    <property type="component" value="Unassembled WGS sequence"/>
</dbReference>
<organism evidence="11 12">
    <name type="scientific">Scleroderma citrinum Foug A</name>
    <dbReference type="NCBI Taxonomy" id="1036808"/>
    <lineage>
        <taxon>Eukaryota</taxon>
        <taxon>Fungi</taxon>
        <taxon>Dikarya</taxon>
        <taxon>Basidiomycota</taxon>
        <taxon>Agaricomycotina</taxon>
        <taxon>Agaricomycetes</taxon>
        <taxon>Agaricomycetidae</taxon>
        <taxon>Boletales</taxon>
        <taxon>Sclerodermatineae</taxon>
        <taxon>Sclerodermataceae</taxon>
        <taxon>Scleroderma</taxon>
    </lineage>
</organism>
<gene>
    <name evidence="11" type="ORF">SCLCIDRAFT_112805</name>
</gene>
<dbReference type="Gene3D" id="3.40.50.300">
    <property type="entry name" value="P-loop containing nucleotide triphosphate hydrolases"/>
    <property type="match status" value="1"/>
</dbReference>
<keyword evidence="6" id="KW-0238">DNA-binding</keyword>
<accession>A0A0C3EAZ4</accession>
<protein>
    <recommendedName>
        <fullName evidence="10">DNA helicase Pif1-like 2B domain-containing protein</fullName>
    </recommendedName>
</protein>
<evidence type="ECO:0000259" key="10">
    <source>
        <dbReference type="Pfam" id="PF21530"/>
    </source>
</evidence>
<dbReference type="HOGENOM" id="CLU_001613_7_3_1"/>
<evidence type="ECO:0000256" key="7">
    <source>
        <dbReference type="ARBA" id="ARBA00023204"/>
    </source>
</evidence>
<dbReference type="PANTHER" id="PTHR47642:SF5">
    <property type="entry name" value="ATP-DEPENDENT DNA HELICASE"/>
    <property type="match status" value="1"/>
</dbReference>
<keyword evidence="3" id="KW-0378">Hydrolase</keyword>
<feature type="compositionally biased region" description="Basic and acidic residues" evidence="9">
    <location>
        <begin position="159"/>
        <end position="171"/>
    </location>
</feature>
<dbReference type="InterPro" id="IPR049163">
    <property type="entry name" value="Pif1-like_2B_dom"/>
</dbReference>
<dbReference type="PANTHER" id="PTHR47642">
    <property type="entry name" value="ATP-DEPENDENT DNA HELICASE"/>
    <property type="match status" value="1"/>
</dbReference>
<evidence type="ECO:0000256" key="6">
    <source>
        <dbReference type="ARBA" id="ARBA00023125"/>
    </source>
</evidence>
<evidence type="ECO:0000256" key="2">
    <source>
        <dbReference type="ARBA" id="ARBA00022763"/>
    </source>
</evidence>
<feature type="region of interest" description="Disordered" evidence="9">
    <location>
        <begin position="157"/>
        <end position="179"/>
    </location>
</feature>
<evidence type="ECO:0000256" key="1">
    <source>
        <dbReference type="ARBA" id="ARBA00022741"/>
    </source>
</evidence>